<evidence type="ECO:0000313" key="1">
    <source>
        <dbReference type="EMBL" id="MCL1123295.1"/>
    </source>
</evidence>
<gene>
    <name evidence="1" type="ORF">L2764_02060</name>
</gene>
<name>A0ABT0L7D4_9GAMM</name>
<comment type="caution">
    <text evidence="1">The sequence shown here is derived from an EMBL/GenBank/DDBJ whole genome shotgun (WGS) entry which is preliminary data.</text>
</comment>
<sequence length="192" mass="20920">MALSRALNDLSRSQRPEKFNALLLYVSSKSAGNLVSSLTAMNAYCPLSVFLEAARFAASLAMLDLDKIQRGLACCQSLEWRHIAEPRALLPLSQQYNDVGLSQVDDAGKSLISDIDAALNELDELKSARDARLTQTAFTPANHGLFIEQFNASSARGLAEQVKARGDNNEHWVQCLFVGDAGELSQLMSIFG</sequence>
<evidence type="ECO:0000313" key="2">
    <source>
        <dbReference type="Proteomes" id="UP001203423"/>
    </source>
</evidence>
<organism evidence="1 2">
    <name type="scientific">Shewanella surugensis</name>
    <dbReference type="NCBI Taxonomy" id="212020"/>
    <lineage>
        <taxon>Bacteria</taxon>
        <taxon>Pseudomonadati</taxon>
        <taxon>Pseudomonadota</taxon>
        <taxon>Gammaproteobacteria</taxon>
        <taxon>Alteromonadales</taxon>
        <taxon>Shewanellaceae</taxon>
        <taxon>Shewanella</taxon>
    </lineage>
</organism>
<dbReference type="Proteomes" id="UP001203423">
    <property type="component" value="Unassembled WGS sequence"/>
</dbReference>
<keyword evidence="2" id="KW-1185">Reference proteome</keyword>
<protein>
    <submittedName>
        <fullName evidence="1">Uncharacterized protein</fullName>
    </submittedName>
</protein>
<dbReference type="RefSeq" id="WP_248938578.1">
    <property type="nucleotide sequence ID" value="NZ_JAKIKS010000004.1"/>
</dbReference>
<reference evidence="1 2" key="1">
    <citation type="submission" date="2022-01" db="EMBL/GenBank/DDBJ databases">
        <title>Whole genome-based taxonomy of the Shewanellaceae.</title>
        <authorList>
            <person name="Martin-Rodriguez A.J."/>
        </authorList>
    </citation>
    <scope>NUCLEOTIDE SEQUENCE [LARGE SCALE GENOMIC DNA]</scope>
    <source>
        <strain evidence="1 2">DSM 17177</strain>
    </source>
</reference>
<proteinExistence type="predicted"/>
<dbReference type="EMBL" id="JAKIKS010000004">
    <property type="protein sequence ID" value="MCL1123295.1"/>
    <property type="molecule type" value="Genomic_DNA"/>
</dbReference>
<accession>A0ABT0L7D4</accession>